<dbReference type="SUPFAM" id="SSF81301">
    <property type="entry name" value="Nucleotidyltransferase"/>
    <property type="match status" value="1"/>
</dbReference>
<gene>
    <name evidence="1" type="ORF">C8A03DRAFT_39116</name>
</gene>
<dbReference type="Gene3D" id="3.30.460.40">
    <property type="match status" value="1"/>
</dbReference>
<reference evidence="1" key="2">
    <citation type="submission" date="2023-05" db="EMBL/GenBank/DDBJ databases">
        <authorList>
            <consortium name="Lawrence Berkeley National Laboratory"/>
            <person name="Steindorff A."/>
            <person name="Hensen N."/>
            <person name="Bonometti L."/>
            <person name="Westerberg I."/>
            <person name="Brannstrom I.O."/>
            <person name="Guillou S."/>
            <person name="Cros-Aarteil S."/>
            <person name="Calhoun S."/>
            <person name="Haridas S."/>
            <person name="Kuo A."/>
            <person name="Mondo S."/>
            <person name="Pangilinan J."/>
            <person name="Riley R."/>
            <person name="Labutti K."/>
            <person name="Andreopoulos B."/>
            <person name="Lipzen A."/>
            <person name="Chen C."/>
            <person name="Yanf M."/>
            <person name="Daum C."/>
            <person name="Ng V."/>
            <person name="Clum A."/>
            <person name="Ohm R."/>
            <person name="Martin F."/>
            <person name="Silar P."/>
            <person name="Natvig D."/>
            <person name="Lalanne C."/>
            <person name="Gautier V."/>
            <person name="Ament-Velasquez S.L."/>
            <person name="Kruys A."/>
            <person name="Hutchinson M.I."/>
            <person name="Powell A.J."/>
            <person name="Barry K."/>
            <person name="Miller A.N."/>
            <person name="Grigoriev I.V."/>
            <person name="Debuchy R."/>
            <person name="Gladieux P."/>
            <person name="Thoren M.H."/>
            <person name="Johannesson H."/>
        </authorList>
    </citation>
    <scope>NUCLEOTIDE SEQUENCE</scope>
    <source>
        <strain evidence="1">CBS 532.94</strain>
    </source>
</reference>
<sequence length="201" mass="22496">MATITHEPMNRSTIGNLVRRIAFYLEKKDYAIIGGVALQYLGSSRATADIDLLIPPGASAAVRGTLAKTDEFDADGATLWYNAPGGKRYNVDVLEAQKIRQAFPSSAADFITLNSAKILRPALLLKLKCLSWLERDDDKPKKKAHDREDIRYLLTYMKANGIRTSPQEVDTADNDFFLTYLTRYPKDRQLFEDVGLKPPAV</sequence>
<dbReference type="Proteomes" id="UP001303760">
    <property type="component" value="Unassembled WGS sequence"/>
</dbReference>
<dbReference type="InterPro" id="IPR043519">
    <property type="entry name" value="NT_sf"/>
</dbReference>
<evidence type="ECO:0000313" key="1">
    <source>
        <dbReference type="EMBL" id="KAK4233194.1"/>
    </source>
</evidence>
<comment type="caution">
    <text evidence="1">The sequence shown here is derived from an EMBL/GenBank/DDBJ whole genome shotgun (WGS) entry which is preliminary data.</text>
</comment>
<keyword evidence="2" id="KW-1185">Reference proteome</keyword>
<accession>A0AAN7H9K7</accession>
<proteinExistence type="predicted"/>
<evidence type="ECO:0000313" key="2">
    <source>
        <dbReference type="Proteomes" id="UP001303760"/>
    </source>
</evidence>
<dbReference type="EMBL" id="MU860633">
    <property type="protein sequence ID" value="KAK4233194.1"/>
    <property type="molecule type" value="Genomic_DNA"/>
</dbReference>
<protein>
    <submittedName>
        <fullName evidence="1">Uncharacterized protein</fullName>
    </submittedName>
</protein>
<name>A0AAN7H9K7_9PEZI</name>
<organism evidence="1 2">
    <name type="scientific">Achaetomium macrosporum</name>
    <dbReference type="NCBI Taxonomy" id="79813"/>
    <lineage>
        <taxon>Eukaryota</taxon>
        <taxon>Fungi</taxon>
        <taxon>Dikarya</taxon>
        <taxon>Ascomycota</taxon>
        <taxon>Pezizomycotina</taxon>
        <taxon>Sordariomycetes</taxon>
        <taxon>Sordariomycetidae</taxon>
        <taxon>Sordariales</taxon>
        <taxon>Chaetomiaceae</taxon>
        <taxon>Achaetomium</taxon>
    </lineage>
</organism>
<reference evidence="1" key="1">
    <citation type="journal article" date="2023" name="Mol. Phylogenet. Evol.">
        <title>Genome-scale phylogeny and comparative genomics of the fungal order Sordariales.</title>
        <authorList>
            <person name="Hensen N."/>
            <person name="Bonometti L."/>
            <person name="Westerberg I."/>
            <person name="Brannstrom I.O."/>
            <person name="Guillou S."/>
            <person name="Cros-Aarteil S."/>
            <person name="Calhoun S."/>
            <person name="Haridas S."/>
            <person name="Kuo A."/>
            <person name="Mondo S."/>
            <person name="Pangilinan J."/>
            <person name="Riley R."/>
            <person name="LaButti K."/>
            <person name="Andreopoulos B."/>
            <person name="Lipzen A."/>
            <person name="Chen C."/>
            <person name="Yan M."/>
            <person name="Daum C."/>
            <person name="Ng V."/>
            <person name="Clum A."/>
            <person name="Steindorff A."/>
            <person name="Ohm R.A."/>
            <person name="Martin F."/>
            <person name="Silar P."/>
            <person name="Natvig D.O."/>
            <person name="Lalanne C."/>
            <person name="Gautier V."/>
            <person name="Ament-Velasquez S.L."/>
            <person name="Kruys A."/>
            <person name="Hutchinson M.I."/>
            <person name="Powell A.J."/>
            <person name="Barry K."/>
            <person name="Miller A.N."/>
            <person name="Grigoriev I.V."/>
            <person name="Debuchy R."/>
            <person name="Gladieux P."/>
            <person name="Hiltunen Thoren M."/>
            <person name="Johannesson H."/>
        </authorList>
    </citation>
    <scope>NUCLEOTIDE SEQUENCE</scope>
    <source>
        <strain evidence="1">CBS 532.94</strain>
    </source>
</reference>
<dbReference type="AlphaFoldDB" id="A0AAN7H9K7"/>